<gene>
    <name evidence="2" type="ORF">CBR_g41527</name>
</gene>
<organism evidence="2 3">
    <name type="scientific">Chara braunii</name>
    <name type="common">Braun's stonewort</name>
    <dbReference type="NCBI Taxonomy" id="69332"/>
    <lineage>
        <taxon>Eukaryota</taxon>
        <taxon>Viridiplantae</taxon>
        <taxon>Streptophyta</taxon>
        <taxon>Charophyceae</taxon>
        <taxon>Charales</taxon>
        <taxon>Characeae</taxon>
        <taxon>Chara</taxon>
    </lineage>
</organism>
<evidence type="ECO:0000256" key="1">
    <source>
        <dbReference type="SAM" id="MobiDB-lite"/>
    </source>
</evidence>
<comment type="caution">
    <text evidence="2">The sequence shown here is derived from an EMBL/GenBank/DDBJ whole genome shotgun (WGS) entry which is preliminary data.</text>
</comment>
<feature type="region of interest" description="Disordered" evidence="1">
    <location>
        <begin position="304"/>
        <end position="426"/>
    </location>
</feature>
<feature type="compositionally biased region" description="Basic and acidic residues" evidence="1">
    <location>
        <begin position="368"/>
        <end position="385"/>
    </location>
</feature>
<dbReference type="AlphaFoldDB" id="A0A388K2Q3"/>
<evidence type="ECO:0000313" key="2">
    <source>
        <dbReference type="EMBL" id="GBG64326.1"/>
    </source>
</evidence>
<feature type="compositionally biased region" description="Acidic residues" evidence="1">
    <location>
        <begin position="416"/>
        <end position="426"/>
    </location>
</feature>
<reference evidence="2 3" key="1">
    <citation type="journal article" date="2018" name="Cell">
        <title>The Chara Genome: Secondary Complexity and Implications for Plant Terrestrialization.</title>
        <authorList>
            <person name="Nishiyama T."/>
            <person name="Sakayama H."/>
            <person name="Vries J.D."/>
            <person name="Buschmann H."/>
            <person name="Saint-Marcoux D."/>
            <person name="Ullrich K.K."/>
            <person name="Haas F.B."/>
            <person name="Vanderstraeten L."/>
            <person name="Becker D."/>
            <person name="Lang D."/>
            <person name="Vosolsobe S."/>
            <person name="Rombauts S."/>
            <person name="Wilhelmsson P.K.I."/>
            <person name="Janitza P."/>
            <person name="Kern R."/>
            <person name="Heyl A."/>
            <person name="Rumpler F."/>
            <person name="Villalobos L.I.A.C."/>
            <person name="Clay J.M."/>
            <person name="Skokan R."/>
            <person name="Toyoda A."/>
            <person name="Suzuki Y."/>
            <person name="Kagoshima H."/>
            <person name="Schijlen E."/>
            <person name="Tajeshwar N."/>
            <person name="Catarino B."/>
            <person name="Hetherington A.J."/>
            <person name="Saltykova A."/>
            <person name="Bonnot C."/>
            <person name="Breuninger H."/>
            <person name="Symeonidi A."/>
            <person name="Radhakrishnan G.V."/>
            <person name="Van Nieuwerburgh F."/>
            <person name="Deforce D."/>
            <person name="Chang C."/>
            <person name="Karol K.G."/>
            <person name="Hedrich R."/>
            <person name="Ulvskov P."/>
            <person name="Glockner G."/>
            <person name="Delwiche C.F."/>
            <person name="Petrasek J."/>
            <person name="Van de Peer Y."/>
            <person name="Friml J."/>
            <person name="Beilby M."/>
            <person name="Dolan L."/>
            <person name="Kohara Y."/>
            <person name="Sugano S."/>
            <person name="Fujiyama A."/>
            <person name="Delaux P.-M."/>
            <person name="Quint M."/>
            <person name="TheiBen G."/>
            <person name="Hagemann M."/>
            <person name="Harholt J."/>
            <person name="Dunand C."/>
            <person name="Zachgo S."/>
            <person name="Langdale J."/>
            <person name="Maumus F."/>
            <person name="Straeten D.V.D."/>
            <person name="Gould S.B."/>
            <person name="Rensing S.A."/>
        </authorList>
    </citation>
    <scope>NUCLEOTIDE SEQUENCE [LARGE SCALE GENOMIC DNA]</scope>
    <source>
        <strain evidence="2 3">S276</strain>
    </source>
</reference>
<dbReference type="Proteomes" id="UP000265515">
    <property type="component" value="Unassembled WGS sequence"/>
</dbReference>
<protein>
    <recommendedName>
        <fullName evidence="4">DUF4283 domain-containing protein</fullName>
    </recommendedName>
</protein>
<sequence>MPNLHGLAQNHPNTTSTRVYTLEEKVYIRELLDACFHDSLLPTGLCIEKAELGEDFARLDLDKDFADQQTEWLREHAVTIVFNEEAGNLSNKIKKQLVLVFENSWYDSGEVDLDTKRGRYQNEGKNLATYVASTSEIAEWLRQEHSVEIELNGKSYGVSFLPWMDLAEMKFYKTTGKPKIFWIRCVHVPLQLMAPLQIAVELIFGKVVKRHPFEEYEDEPELGTVRFDLEPMAELRVKSRLIVGIPRKGEYHVKVISAATPWCRKCRMNYHKETDNCCLAAEIGLFDTTVRDPLPTPPFLGFVPLGQDVPARGQNRFQNKRRRNEASGPNTATSISGNKKGNSSKGRLKGENKPDSKKSTTSTSQPSGEHKDVNPKADDAVKLCEKIPSSKSSENRDTKMYKGEGDESPVNKVNLDVEDTEDAAAF</sequence>
<evidence type="ECO:0008006" key="4">
    <source>
        <dbReference type="Google" id="ProtNLM"/>
    </source>
</evidence>
<feature type="compositionally biased region" description="Low complexity" evidence="1">
    <location>
        <begin position="336"/>
        <end position="345"/>
    </location>
</feature>
<keyword evidence="3" id="KW-1185">Reference proteome</keyword>
<evidence type="ECO:0000313" key="3">
    <source>
        <dbReference type="Proteomes" id="UP000265515"/>
    </source>
</evidence>
<dbReference type="Gramene" id="GBG64326">
    <property type="protein sequence ID" value="GBG64326"/>
    <property type="gene ID" value="CBR_g41527"/>
</dbReference>
<name>A0A388K2Q3_CHABU</name>
<feature type="compositionally biased region" description="Basic and acidic residues" evidence="1">
    <location>
        <begin position="393"/>
        <end position="405"/>
    </location>
</feature>
<feature type="compositionally biased region" description="Basic and acidic residues" evidence="1">
    <location>
        <begin position="348"/>
        <end position="358"/>
    </location>
</feature>
<dbReference type="EMBL" id="BFEA01000049">
    <property type="protein sequence ID" value="GBG64326.1"/>
    <property type="molecule type" value="Genomic_DNA"/>
</dbReference>
<proteinExistence type="predicted"/>
<accession>A0A388K2Q3</accession>